<protein>
    <submittedName>
        <fullName evidence="1">Glycosyltransferase involved in cell wall biosynthesis</fullName>
    </submittedName>
</protein>
<dbReference type="GO" id="GO:0016757">
    <property type="term" value="F:glycosyltransferase activity"/>
    <property type="evidence" value="ECO:0007669"/>
    <property type="project" value="TreeGrafter"/>
</dbReference>
<evidence type="ECO:0000313" key="1">
    <source>
        <dbReference type="EMBL" id="RZU64344.1"/>
    </source>
</evidence>
<dbReference type="Proteomes" id="UP000291483">
    <property type="component" value="Unassembled WGS sequence"/>
</dbReference>
<name>A0A4Q8AIU9_9MICO</name>
<dbReference type="Pfam" id="PF13692">
    <property type="entry name" value="Glyco_trans_1_4"/>
    <property type="match status" value="1"/>
</dbReference>
<proteinExistence type="predicted"/>
<dbReference type="Gene3D" id="3.40.50.2000">
    <property type="entry name" value="Glycogen Phosphorylase B"/>
    <property type="match status" value="1"/>
</dbReference>
<dbReference type="OrthoDB" id="9771846at2"/>
<organism evidence="1 2">
    <name type="scientific">Microterricola gilva</name>
    <dbReference type="NCBI Taxonomy" id="393267"/>
    <lineage>
        <taxon>Bacteria</taxon>
        <taxon>Bacillati</taxon>
        <taxon>Actinomycetota</taxon>
        <taxon>Actinomycetes</taxon>
        <taxon>Micrococcales</taxon>
        <taxon>Microbacteriaceae</taxon>
        <taxon>Microterricola</taxon>
    </lineage>
</organism>
<keyword evidence="1" id="KW-0808">Transferase</keyword>
<accession>A0A4Q8AIU9</accession>
<dbReference type="RefSeq" id="WP_130504860.1">
    <property type="nucleotide sequence ID" value="NZ_SHLC01000001.1"/>
</dbReference>
<dbReference type="EMBL" id="SHLC01000001">
    <property type="protein sequence ID" value="RZU64344.1"/>
    <property type="molecule type" value="Genomic_DNA"/>
</dbReference>
<sequence length="375" mass="40600">MVDRGAEGVGRAHGITVGAFPHYPNNPWQSLLYREVEAQGATIVTIPRLEDLLRLGETSPDWSGFVLHVNWTGAVTQIGDDVLESMRRVSAFLGVADQILAGGGHLVWTIHNVLPHEIRYLLPEIHLLSELARRASRIVIMNPATVAEISAVVDIDPATVVLIDHPSYLGHYPNEQNRTGARARFGFDEDDIVVLSLGAIRPYKNIERLAAAVGRAQRDEPRLRLLVGGELGPGADRSALEAALDAVGARYSLDYVSDAEIQHWMNAADFAVFPYTHLLNTGALMLAATFGIPAVVTSVPATEGLCMEDWVVPIPQGLGRDDIAEAMLTAVRDFGDRGHIRAAAIRFAEAHHPDVISDAFATLICQIVVGGQSGR</sequence>
<reference evidence="1 2" key="1">
    <citation type="submission" date="2019-02" db="EMBL/GenBank/DDBJ databases">
        <title>Sequencing the genomes of 1000 actinobacteria strains.</title>
        <authorList>
            <person name="Klenk H.-P."/>
        </authorList>
    </citation>
    <scope>NUCLEOTIDE SEQUENCE [LARGE SCALE GENOMIC DNA]</scope>
    <source>
        <strain evidence="1 2">DSM 18319</strain>
    </source>
</reference>
<evidence type="ECO:0000313" key="2">
    <source>
        <dbReference type="Proteomes" id="UP000291483"/>
    </source>
</evidence>
<gene>
    <name evidence="1" type="ORF">EV379_0639</name>
</gene>
<keyword evidence="2" id="KW-1185">Reference proteome</keyword>
<dbReference type="PANTHER" id="PTHR12526:SF638">
    <property type="entry name" value="SPORE COAT PROTEIN SA"/>
    <property type="match status" value="1"/>
</dbReference>
<dbReference type="AlphaFoldDB" id="A0A4Q8AIU9"/>
<comment type="caution">
    <text evidence="1">The sequence shown here is derived from an EMBL/GenBank/DDBJ whole genome shotgun (WGS) entry which is preliminary data.</text>
</comment>
<dbReference type="PANTHER" id="PTHR12526">
    <property type="entry name" value="GLYCOSYLTRANSFERASE"/>
    <property type="match status" value="1"/>
</dbReference>
<dbReference type="SUPFAM" id="SSF53756">
    <property type="entry name" value="UDP-Glycosyltransferase/glycogen phosphorylase"/>
    <property type="match status" value="1"/>
</dbReference>